<feature type="compositionally biased region" description="Polar residues" evidence="1">
    <location>
        <begin position="16"/>
        <end position="26"/>
    </location>
</feature>
<gene>
    <name evidence="2" type="ORF">CK621_06280</name>
</gene>
<evidence type="ECO:0008006" key="4">
    <source>
        <dbReference type="Google" id="ProtNLM"/>
    </source>
</evidence>
<dbReference type="RefSeq" id="WP_095551739.1">
    <property type="nucleotide sequence ID" value="NZ_NSJE01000007.1"/>
</dbReference>
<evidence type="ECO:0000313" key="2">
    <source>
        <dbReference type="EMBL" id="PAT43132.1"/>
    </source>
</evidence>
<sequence length="150" mass="15940">MAVRADGRTTHESKTHPSGQATLSQTTRYHYDAAGRLTGYEQHNGAGQRISAAIYQLDALGRTSEETLSYGQGSSAISATLAQSWNADGQKTSQTYPDGSTAHYHYEQGLLKTASPPASQTSNPGNPGNQSHPAPITWQSYAWTARAAGS</sequence>
<organism evidence="2 3">
    <name type="scientific">Vandammella animalimorsus</name>
    <dbReference type="NCBI Taxonomy" id="2029117"/>
    <lineage>
        <taxon>Bacteria</taxon>
        <taxon>Pseudomonadati</taxon>
        <taxon>Pseudomonadota</taxon>
        <taxon>Betaproteobacteria</taxon>
        <taxon>Burkholderiales</taxon>
        <taxon>Comamonadaceae</taxon>
        <taxon>Vandammella</taxon>
    </lineage>
</organism>
<dbReference type="EMBL" id="NSJE01000007">
    <property type="protein sequence ID" value="PAT43132.1"/>
    <property type="molecule type" value="Genomic_DNA"/>
</dbReference>
<dbReference type="Gene3D" id="2.180.10.10">
    <property type="entry name" value="RHS repeat-associated core"/>
    <property type="match status" value="1"/>
</dbReference>
<comment type="caution">
    <text evidence="2">The sequence shown here is derived from an EMBL/GenBank/DDBJ whole genome shotgun (WGS) entry which is preliminary data.</text>
</comment>
<accession>A0A2A2AZN2</accession>
<protein>
    <recommendedName>
        <fullName evidence="4">YD repeat-containing protein</fullName>
    </recommendedName>
</protein>
<feature type="compositionally biased region" description="Basic and acidic residues" evidence="1">
    <location>
        <begin position="1"/>
        <end position="15"/>
    </location>
</feature>
<dbReference type="Proteomes" id="UP000218439">
    <property type="component" value="Unassembled WGS sequence"/>
</dbReference>
<feature type="compositionally biased region" description="Polar residues" evidence="1">
    <location>
        <begin position="88"/>
        <end position="98"/>
    </location>
</feature>
<feature type="region of interest" description="Disordered" evidence="1">
    <location>
        <begin position="88"/>
        <end position="139"/>
    </location>
</feature>
<evidence type="ECO:0000256" key="1">
    <source>
        <dbReference type="SAM" id="MobiDB-lite"/>
    </source>
</evidence>
<evidence type="ECO:0000313" key="3">
    <source>
        <dbReference type="Proteomes" id="UP000218439"/>
    </source>
</evidence>
<reference evidence="2 3" key="1">
    <citation type="submission" date="2017-08" db="EMBL/GenBank/DDBJ databases">
        <title>WGS of Clinical strains of the CDC Group NO-1 linked to zoonotic infections in humans.</title>
        <authorList>
            <person name="Bernier A.-M."/>
            <person name="Bernard K."/>
        </authorList>
    </citation>
    <scope>NUCLEOTIDE SEQUENCE [LARGE SCALE GENOMIC DNA]</scope>
    <source>
        <strain evidence="2 3">NML120219</strain>
    </source>
</reference>
<dbReference type="AlphaFoldDB" id="A0A2A2AZN2"/>
<feature type="region of interest" description="Disordered" evidence="1">
    <location>
        <begin position="1"/>
        <end position="26"/>
    </location>
</feature>
<feature type="compositionally biased region" description="Polar residues" evidence="1">
    <location>
        <begin position="116"/>
        <end position="139"/>
    </location>
</feature>
<proteinExistence type="predicted"/>
<name>A0A2A2AZN2_9BURK</name>